<organism evidence="2 3">
    <name type="scientific">Mucilaginibacter celer</name>
    <dbReference type="NCBI Taxonomy" id="2305508"/>
    <lineage>
        <taxon>Bacteria</taxon>
        <taxon>Pseudomonadati</taxon>
        <taxon>Bacteroidota</taxon>
        <taxon>Sphingobacteriia</taxon>
        <taxon>Sphingobacteriales</taxon>
        <taxon>Sphingobacteriaceae</taxon>
        <taxon>Mucilaginibacter</taxon>
    </lineage>
</organism>
<dbReference type="Pfam" id="PF19268">
    <property type="entry name" value="CIS_TMP"/>
    <property type="match status" value="1"/>
</dbReference>
<keyword evidence="3" id="KW-1185">Reference proteome</keyword>
<reference evidence="2 3" key="1">
    <citation type="submission" date="2018-10" db="EMBL/GenBank/DDBJ databases">
        <title>Genome sequencing of Mucilaginibacter sp. HYN0043.</title>
        <authorList>
            <person name="Kim M."/>
            <person name="Yi H."/>
        </authorList>
    </citation>
    <scope>NUCLEOTIDE SEQUENCE [LARGE SCALE GENOMIC DNA]</scope>
    <source>
        <strain evidence="2 3">HYN0043</strain>
    </source>
</reference>
<dbReference type="KEGG" id="muh:HYN43_004095"/>
<dbReference type="RefSeq" id="WP_119408249.1">
    <property type="nucleotide sequence ID" value="NZ_CP032869.1"/>
</dbReference>
<feature type="compositionally biased region" description="Basic and acidic residues" evidence="1">
    <location>
        <begin position="231"/>
        <end position="244"/>
    </location>
</feature>
<feature type="compositionally biased region" description="Basic and acidic residues" evidence="1">
    <location>
        <begin position="344"/>
        <end position="357"/>
    </location>
</feature>
<accession>A0A494VLQ4</accession>
<name>A0A494VLQ4_9SPHI</name>
<dbReference type="OrthoDB" id="1488184at2"/>
<protein>
    <submittedName>
        <fullName evidence="2">Uncharacterized protein</fullName>
    </submittedName>
</protein>
<dbReference type="Proteomes" id="UP000270046">
    <property type="component" value="Chromosome"/>
</dbReference>
<evidence type="ECO:0000313" key="3">
    <source>
        <dbReference type="Proteomes" id="UP000270046"/>
    </source>
</evidence>
<evidence type="ECO:0000313" key="2">
    <source>
        <dbReference type="EMBL" id="AYL94531.1"/>
    </source>
</evidence>
<feature type="region of interest" description="Disordered" evidence="1">
    <location>
        <begin position="329"/>
        <end position="357"/>
    </location>
</feature>
<dbReference type="InterPro" id="IPR045538">
    <property type="entry name" value="CIS_TMP"/>
</dbReference>
<gene>
    <name evidence="2" type="ORF">HYN43_004095</name>
</gene>
<dbReference type="AlphaFoldDB" id="A0A494VLQ4"/>
<sequence length="524" mass="59235">MGKGKHIIHKLVLQIEVPRRNTAQQVQDDAVRHFEQVLLKQLQKLLDEMDVPGHVLIDKIDLDLGSGKLETVFEQLTASLGKALDPVVNPSALPSNEEEEAEILHLTLTEEQKAFNVFMHFISTGRLPWYAATDTDWLQQEALWFSNLLSVLVRDSVSKSKLIRLFNASSVALSRLFKQFDIVSVKKLIVVLLAIDEQQVQKTVEAIAQQIRLIVRGEAGADEQQTIALLKDDSGNDKESDKNNQGENDPISIGHKKAGTNLNFEQAELSEVIEKTLLALWLRMGTTSLTSEGLGSKIALLIIDLLQTSARPSISKLIEIADSVVKTETPLPASPQKNKPTLTPHRDEETNPVQKEDEGGIYVSQAGLVILHPFLEYFFKDFGLLQDNDFVDLPARQLAVHLLHYLGTGNTNAFEYDLYFEKFLCRWPADEPLEREVEIPQRMLEEGDNMLRTVIKYWKALKNTSTEGLREGFLNRNGKLIEAEQPARLIVERMDMDILLSTLPWGMGVVKLPWMVEPFYVEWQ</sequence>
<dbReference type="EMBL" id="CP032869">
    <property type="protein sequence ID" value="AYL94531.1"/>
    <property type="molecule type" value="Genomic_DNA"/>
</dbReference>
<evidence type="ECO:0000256" key="1">
    <source>
        <dbReference type="SAM" id="MobiDB-lite"/>
    </source>
</evidence>
<feature type="region of interest" description="Disordered" evidence="1">
    <location>
        <begin position="231"/>
        <end position="255"/>
    </location>
</feature>
<proteinExistence type="predicted"/>